<gene>
    <name evidence="1" type="ordered locus">SAR116_1174</name>
</gene>
<dbReference type="KEGG" id="apb:SAR116_1174"/>
<evidence type="ECO:0000313" key="1">
    <source>
        <dbReference type="EMBL" id="ADE39417.1"/>
    </source>
</evidence>
<dbReference type="RefSeq" id="WP_013046046.1">
    <property type="nucleotide sequence ID" value="NC_014010.1"/>
</dbReference>
<evidence type="ECO:0000313" key="2">
    <source>
        <dbReference type="Proteomes" id="UP000007460"/>
    </source>
</evidence>
<dbReference type="Pfam" id="PF10932">
    <property type="entry name" value="DUF2783"/>
    <property type="match status" value="1"/>
</dbReference>
<dbReference type="Proteomes" id="UP000007460">
    <property type="component" value="Chromosome"/>
</dbReference>
<keyword evidence="2" id="KW-1185">Reference proteome</keyword>
<dbReference type="EMBL" id="CP001751">
    <property type="protein sequence ID" value="ADE39417.1"/>
    <property type="molecule type" value="Genomic_DNA"/>
</dbReference>
<evidence type="ECO:0008006" key="3">
    <source>
        <dbReference type="Google" id="ProtNLM"/>
    </source>
</evidence>
<dbReference type="InterPro" id="IPR021233">
    <property type="entry name" value="DUF2783"/>
</dbReference>
<dbReference type="OrthoDB" id="8420594at2"/>
<sequence>MTINTDFNLGVESDALYNDLLDAHTGLSADKSSQLNAALILVMMNHIGDAAIIRDAIRTARTSIDN</sequence>
<protein>
    <recommendedName>
        <fullName evidence="3">DUF2783 domain-containing protein</fullName>
    </recommendedName>
</protein>
<proteinExistence type="predicted"/>
<organism evidence="1 2">
    <name type="scientific">Puniceispirillum marinum (strain IMCC1322)</name>
    <dbReference type="NCBI Taxonomy" id="488538"/>
    <lineage>
        <taxon>Bacteria</taxon>
        <taxon>Pseudomonadati</taxon>
        <taxon>Pseudomonadota</taxon>
        <taxon>Alphaproteobacteria</taxon>
        <taxon>Candidatus Puniceispirillales</taxon>
        <taxon>Candidatus Puniceispirillaceae</taxon>
        <taxon>Candidatus Puniceispirillum</taxon>
    </lineage>
</organism>
<name>D5BT20_PUNMI</name>
<reference evidence="1 2" key="1">
    <citation type="journal article" date="2010" name="J. Bacteriol.">
        <title>Complete genome sequence of "Candidatus Puniceispirillum marinum" IMCC1322, a representative of the SAR116 clade in the Alphaproteobacteria.</title>
        <authorList>
            <person name="Oh H.M."/>
            <person name="Kwon K.K."/>
            <person name="Kang I."/>
            <person name="Kang S.G."/>
            <person name="Lee J.H."/>
            <person name="Kim S.J."/>
            <person name="Cho J.C."/>
        </authorList>
    </citation>
    <scope>NUCLEOTIDE SEQUENCE [LARGE SCALE GENOMIC DNA]</scope>
    <source>
        <strain evidence="1 2">IMCC1322</strain>
    </source>
</reference>
<dbReference type="HOGENOM" id="CLU_189765_1_0_5"/>
<dbReference type="STRING" id="488538.SAR116_1174"/>
<dbReference type="AlphaFoldDB" id="D5BT20"/>
<accession>D5BT20</accession>